<evidence type="ECO:0000259" key="10">
    <source>
        <dbReference type="PROSITE" id="PS50893"/>
    </source>
</evidence>
<evidence type="ECO:0000256" key="5">
    <source>
        <dbReference type="ARBA" id="ARBA00022840"/>
    </source>
</evidence>
<proteinExistence type="inferred from homology"/>
<dbReference type="PROSITE" id="PS50893">
    <property type="entry name" value="ABC_TRANSPORTER_2"/>
    <property type="match status" value="1"/>
</dbReference>
<feature type="transmembrane region" description="Helical" evidence="9">
    <location>
        <begin position="319"/>
        <end position="339"/>
    </location>
</feature>
<dbReference type="SMART" id="SM00382">
    <property type="entry name" value="AAA"/>
    <property type="match status" value="1"/>
</dbReference>
<feature type="transmembrane region" description="Helical" evidence="9">
    <location>
        <begin position="510"/>
        <end position="532"/>
    </location>
</feature>
<dbReference type="EMBL" id="JAUSVR010000001">
    <property type="protein sequence ID" value="MDQ0509583.1"/>
    <property type="molecule type" value="Genomic_DNA"/>
</dbReference>
<evidence type="ECO:0000259" key="12">
    <source>
        <dbReference type="PROSITE" id="PS50990"/>
    </source>
</evidence>
<keyword evidence="7 9" id="KW-0472">Membrane</keyword>
<keyword evidence="3 9" id="KW-0812">Transmembrane</keyword>
<dbReference type="InterPro" id="IPR027417">
    <property type="entry name" value="P-loop_NTPase"/>
</dbReference>
<comment type="similarity">
    <text evidence="2">Belongs to the ABC transporter superfamily.</text>
</comment>
<reference evidence="13 14" key="1">
    <citation type="submission" date="2023-07" db="EMBL/GenBank/DDBJ databases">
        <title>Genomic Encyclopedia of Type Strains, Phase IV (KMG-IV): sequencing the most valuable type-strain genomes for metagenomic binning, comparative biology and taxonomic classification.</title>
        <authorList>
            <person name="Goeker M."/>
        </authorList>
    </citation>
    <scope>NUCLEOTIDE SEQUENCE [LARGE SCALE GENOMIC DNA]</scope>
    <source>
        <strain evidence="13 14">DSM 15561</strain>
    </source>
</reference>
<sequence>MEHRWGIFIAGFFSSALNVFFPAVLVVFFLMSELGIAREGMGPLVALACALAAALGLQELLERGGRIFAGSPRGGGREAPRQAPSAPRSPPAPVARAAGGGRAPVVPDEVDWQAEIDACAASMNAHTIVQASGQLPARLAAATAVARYHGVDPDPREARADAAGAAPTARLLVEWFRRSGLWAQSVKLSFRQLMKIDSPAPILLLLTNGDAALVVGRDREHGVLLVRDPLAPAHEPPMAVTELRLKQVWDGETVLVRASRAGNTDEEPFDLGLLTRLVWGEKSILRDVAIGSITITILSVLPVLMIMTTLNTVVIYKSFNTLTLIVVVLVIALIFEMLITWSRRMLLVVLACRLDTRLNLAIFDRLMTLPIDFFERNQAGELSYKIAQFYRVRDFLTGRLMTTFIDVAMVALLLPVLFYMEATLAWTVLVAAGCITLVIAAFLRPLARMTAKLVQAESNKGSTLVESIYGIRTIKSLGLEPTRAAEWDQRVAELGALNLQMGKLSNWPMVLVMPFEKYTVAGVLALGAFIALNSDNPLSLGGLIGFMMLGGRVAGPLVSLARLLQDVQEARQALSQVGWVLNRPTEKRALTNGLRPRFYGAISFEDVTFTYEGTKQPALDKVSFAIEPGSMLGLVGRSGSGKSTITRLLMGINRDYSGSVKIDGTDLREINLRYLRQSFGVVLQDNFLFRGTVKDNILAGRPGLTFEDVVRAARLAGAEEFIERLPQGYETLIQEGSPNLSGGQRQRLAIARALIVDPRLLILDEATSSLDPESEALINANLQRMAAGRTMVIVSHRLSSLVDCDQTLVLDRGKVVDIGRHRELVERCAVYRHLWMQQNRHMDPQGKAHVAPAPKLSQRG</sequence>
<evidence type="ECO:0000256" key="8">
    <source>
        <dbReference type="SAM" id="MobiDB-lite"/>
    </source>
</evidence>
<protein>
    <submittedName>
        <fullName evidence="13">HlyB family type I secretion system ABC transporter</fullName>
    </submittedName>
</protein>
<evidence type="ECO:0000256" key="3">
    <source>
        <dbReference type="ARBA" id="ARBA00022692"/>
    </source>
</evidence>
<dbReference type="Pfam" id="PF00005">
    <property type="entry name" value="ABC_tran"/>
    <property type="match status" value="1"/>
</dbReference>
<evidence type="ECO:0000313" key="14">
    <source>
        <dbReference type="Proteomes" id="UP001235094"/>
    </source>
</evidence>
<evidence type="ECO:0000256" key="2">
    <source>
        <dbReference type="ARBA" id="ARBA00005417"/>
    </source>
</evidence>
<dbReference type="PROSITE" id="PS50929">
    <property type="entry name" value="ABC_TM1F"/>
    <property type="match status" value="1"/>
</dbReference>
<feature type="domain" description="ABC transporter" evidence="10">
    <location>
        <begin position="602"/>
        <end position="837"/>
    </location>
</feature>
<keyword evidence="14" id="KW-1185">Reference proteome</keyword>
<dbReference type="Proteomes" id="UP001235094">
    <property type="component" value="Unassembled WGS sequence"/>
</dbReference>
<dbReference type="Gene3D" id="1.20.1560.10">
    <property type="entry name" value="ABC transporter type 1, transmembrane domain"/>
    <property type="match status" value="1"/>
</dbReference>
<feature type="region of interest" description="Disordered" evidence="8">
    <location>
        <begin position="71"/>
        <end position="103"/>
    </location>
</feature>
<feature type="region of interest" description="Disordered" evidence="8">
    <location>
        <begin position="841"/>
        <end position="860"/>
    </location>
</feature>
<keyword evidence="5" id="KW-0067">ATP-binding</keyword>
<evidence type="ECO:0000313" key="13">
    <source>
        <dbReference type="EMBL" id="MDQ0509583.1"/>
    </source>
</evidence>
<feature type="transmembrane region" description="Helical" evidence="9">
    <location>
        <begin position="538"/>
        <end position="561"/>
    </location>
</feature>
<evidence type="ECO:0000256" key="7">
    <source>
        <dbReference type="ARBA" id="ARBA00023136"/>
    </source>
</evidence>
<dbReference type="InterPro" id="IPR011527">
    <property type="entry name" value="ABC1_TM_dom"/>
</dbReference>
<evidence type="ECO:0000256" key="9">
    <source>
        <dbReference type="SAM" id="Phobius"/>
    </source>
</evidence>
<feature type="transmembrane region" description="Helical" evidence="9">
    <location>
        <begin position="284"/>
        <end position="307"/>
    </location>
</feature>
<dbReference type="PROSITE" id="PS00211">
    <property type="entry name" value="ABC_TRANSPORTER_1"/>
    <property type="match status" value="1"/>
</dbReference>
<dbReference type="PANTHER" id="PTHR24221:SF647">
    <property type="entry name" value="BLL6336 PROTEIN"/>
    <property type="match status" value="1"/>
</dbReference>
<evidence type="ECO:0000256" key="4">
    <source>
        <dbReference type="ARBA" id="ARBA00022741"/>
    </source>
</evidence>
<evidence type="ECO:0000256" key="6">
    <source>
        <dbReference type="ARBA" id="ARBA00022989"/>
    </source>
</evidence>
<dbReference type="CDD" id="cd18783">
    <property type="entry name" value="ABC_6TM_PrtD_LapB_HlyB_like"/>
    <property type="match status" value="1"/>
</dbReference>
<evidence type="ECO:0000256" key="1">
    <source>
        <dbReference type="ARBA" id="ARBA00004651"/>
    </source>
</evidence>
<feature type="transmembrane region" description="Helical" evidence="9">
    <location>
        <begin position="400"/>
        <end position="418"/>
    </location>
</feature>
<dbReference type="Pfam" id="PF00664">
    <property type="entry name" value="ABC_membrane"/>
    <property type="match status" value="1"/>
</dbReference>
<gene>
    <name evidence="13" type="ORF">QOZ99_000460</name>
</gene>
<feature type="transmembrane region" description="Helical" evidence="9">
    <location>
        <begin position="43"/>
        <end position="61"/>
    </location>
</feature>
<feature type="transmembrane region" description="Helical" evidence="9">
    <location>
        <begin position="7"/>
        <end position="31"/>
    </location>
</feature>
<dbReference type="InterPro" id="IPR036640">
    <property type="entry name" value="ABC1_TM_sf"/>
</dbReference>
<dbReference type="SUPFAM" id="SSF90123">
    <property type="entry name" value="ABC transporter transmembrane region"/>
    <property type="match status" value="1"/>
</dbReference>
<dbReference type="RefSeq" id="WP_306888265.1">
    <property type="nucleotide sequence ID" value="NZ_JAUSVR010000001.1"/>
</dbReference>
<dbReference type="PANTHER" id="PTHR24221">
    <property type="entry name" value="ATP-BINDING CASSETTE SUB-FAMILY B"/>
    <property type="match status" value="1"/>
</dbReference>
<feature type="domain" description="ABC transmembrane type-1" evidence="11">
    <location>
        <begin position="288"/>
        <end position="569"/>
    </location>
</feature>
<dbReference type="SUPFAM" id="SSF52540">
    <property type="entry name" value="P-loop containing nucleoside triphosphate hydrolases"/>
    <property type="match status" value="1"/>
</dbReference>
<dbReference type="InterPro" id="IPR017871">
    <property type="entry name" value="ABC_transporter-like_CS"/>
</dbReference>
<accession>A0ABU0LLN0</accession>
<comment type="caution">
    <text evidence="13">The sequence shown here is derived from an EMBL/GenBank/DDBJ whole genome shotgun (WGS) entry which is preliminary data.</text>
</comment>
<keyword evidence="4" id="KW-0547">Nucleotide-binding</keyword>
<feature type="domain" description="Peptidase C39" evidence="12">
    <location>
        <begin position="130"/>
        <end position="256"/>
    </location>
</feature>
<comment type="subcellular location">
    <subcellularLocation>
        <location evidence="1">Cell membrane</location>
        <topology evidence="1">Multi-pass membrane protein</topology>
    </subcellularLocation>
</comment>
<dbReference type="InterPro" id="IPR005074">
    <property type="entry name" value="Peptidase_C39"/>
</dbReference>
<evidence type="ECO:0000259" key="11">
    <source>
        <dbReference type="PROSITE" id="PS50929"/>
    </source>
</evidence>
<keyword evidence="6 9" id="KW-1133">Transmembrane helix</keyword>
<dbReference type="InterPro" id="IPR003593">
    <property type="entry name" value="AAA+_ATPase"/>
</dbReference>
<dbReference type="PROSITE" id="PS50990">
    <property type="entry name" value="PEPTIDASE_C39"/>
    <property type="match status" value="1"/>
</dbReference>
<feature type="transmembrane region" description="Helical" evidence="9">
    <location>
        <begin position="424"/>
        <end position="443"/>
    </location>
</feature>
<name>A0ABU0LLN0_9HYPH</name>
<dbReference type="InterPro" id="IPR003439">
    <property type="entry name" value="ABC_transporter-like_ATP-bd"/>
</dbReference>
<dbReference type="InterPro" id="IPR039421">
    <property type="entry name" value="Type_1_exporter"/>
</dbReference>
<dbReference type="Gene3D" id="3.40.50.300">
    <property type="entry name" value="P-loop containing nucleotide triphosphate hydrolases"/>
    <property type="match status" value="1"/>
</dbReference>
<organism evidence="13 14">
    <name type="scientific">Ancylobacter amanitiformis</name>
    <dbReference type="NCBI Taxonomy" id="217069"/>
    <lineage>
        <taxon>Bacteria</taxon>
        <taxon>Pseudomonadati</taxon>
        <taxon>Pseudomonadota</taxon>
        <taxon>Alphaproteobacteria</taxon>
        <taxon>Hyphomicrobiales</taxon>
        <taxon>Xanthobacteraceae</taxon>
        <taxon>Ancylobacter</taxon>
    </lineage>
</organism>
<dbReference type="Gene3D" id="3.90.70.10">
    <property type="entry name" value="Cysteine proteinases"/>
    <property type="match status" value="1"/>
</dbReference>